<dbReference type="Proteomes" id="UP001156903">
    <property type="component" value="Unassembled WGS sequence"/>
</dbReference>
<dbReference type="SUPFAM" id="SSF46785">
    <property type="entry name" value="Winged helix' DNA-binding domain"/>
    <property type="match status" value="1"/>
</dbReference>
<proteinExistence type="predicted"/>
<dbReference type="Gene3D" id="1.10.10.10">
    <property type="entry name" value="Winged helix-like DNA-binding domain superfamily/Winged helix DNA-binding domain"/>
    <property type="match status" value="1"/>
</dbReference>
<dbReference type="PANTHER" id="PTHR30432:SF1">
    <property type="entry name" value="DNA-BINDING TRANSCRIPTIONAL DUAL REGULATOR MODE"/>
    <property type="match status" value="1"/>
</dbReference>
<dbReference type="InterPro" id="IPR036388">
    <property type="entry name" value="WH-like_DNA-bd_sf"/>
</dbReference>
<dbReference type="InterPro" id="IPR036390">
    <property type="entry name" value="WH_DNA-bd_sf"/>
</dbReference>
<dbReference type="Pfam" id="PF00126">
    <property type="entry name" value="HTH_1"/>
    <property type="match status" value="1"/>
</dbReference>
<name>A0ABQ6CC02_9BURK</name>
<dbReference type="RefSeq" id="WP_234267257.1">
    <property type="nucleotide sequence ID" value="NZ_BSPB01000034.1"/>
</dbReference>
<accession>A0ABQ6CC02</accession>
<dbReference type="InterPro" id="IPR051815">
    <property type="entry name" value="Molybdate_resp_trans_reg"/>
</dbReference>
<keyword evidence="3" id="KW-1185">Reference proteome</keyword>
<feature type="domain" description="HTH lysR-type" evidence="1">
    <location>
        <begin position="24"/>
        <end position="84"/>
    </location>
</feature>
<dbReference type="EMBL" id="BSPB01000034">
    <property type="protein sequence ID" value="GLS15786.1"/>
    <property type="molecule type" value="Genomic_DNA"/>
</dbReference>
<comment type="caution">
    <text evidence="2">The sequence shown here is derived from an EMBL/GenBank/DDBJ whole genome shotgun (WGS) entry which is preliminary data.</text>
</comment>
<evidence type="ECO:0000259" key="1">
    <source>
        <dbReference type="Pfam" id="PF00126"/>
    </source>
</evidence>
<gene>
    <name evidence="2" type="ORF">GCM10007935_32230</name>
</gene>
<dbReference type="InterPro" id="IPR000847">
    <property type="entry name" value="LysR_HTH_N"/>
</dbReference>
<evidence type="ECO:0000313" key="3">
    <source>
        <dbReference type="Proteomes" id="UP001156903"/>
    </source>
</evidence>
<sequence>MKARVEFRVRVYRDDGVAIGPGKVRLLECIAESGSIAAAARQLGMSYARAWQLVSEMNAALKAPAVYTAKGGARGGGTGLTPSGLDVVRHYRALEASARTACAPDIAALTDLLAG</sequence>
<reference evidence="3" key="1">
    <citation type="journal article" date="2019" name="Int. J. Syst. Evol. Microbiol.">
        <title>The Global Catalogue of Microorganisms (GCM) 10K type strain sequencing project: providing services to taxonomists for standard genome sequencing and annotation.</title>
        <authorList>
            <consortium name="The Broad Institute Genomics Platform"/>
            <consortium name="The Broad Institute Genome Sequencing Center for Infectious Disease"/>
            <person name="Wu L."/>
            <person name="Ma J."/>
        </authorList>
    </citation>
    <scope>NUCLEOTIDE SEQUENCE [LARGE SCALE GENOMIC DNA]</scope>
    <source>
        <strain evidence="3">NBRC 109341</strain>
    </source>
</reference>
<dbReference type="PANTHER" id="PTHR30432">
    <property type="entry name" value="TRANSCRIPTIONAL REGULATOR MODE"/>
    <property type="match status" value="1"/>
</dbReference>
<organism evidence="2 3">
    <name type="scientific">Hydrogenophaga electricum</name>
    <dbReference type="NCBI Taxonomy" id="1230953"/>
    <lineage>
        <taxon>Bacteria</taxon>
        <taxon>Pseudomonadati</taxon>
        <taxon>Pseudomonadota</taxon>
        <taxon>Betaproteobacteria</taxon>
        <taxon>Burkholderiales</taxon>
        <taxon>Comamonadaceae</taxon>
        <taxon>Hydrogenophaga</taxon>
    </lineage>
</organism>
<protein>
    <submittedName>
        <fullName evidence="2">ModE family transcriptional regulator</fullName>
    </submittedName>
</protein>
<evidence type="ECO:0000313" key="2">
    <source>
        <dbReference type="EMBL" id="GLS15786.1"/>
    </source>
</evidence>